<dbReference type="STRING" id="82374.NZ47_02045"/>
<gene>
    <name evidence="8" type="ORF">NZ47_02045</name>
</gene>
<dbReference type="PIRSF" id="PIRSF012293">
    <property type="entry name" value="EutA"/>
    <property type="match status" value="1"/>
</dbReference>
<proteinExistence type="inferred from homology"/>
<dbReference type="InterPro" id="IPR009377">
    <property type="entry name" value="EutA"/>
</dbReference>
<evidence type="ECO:0000256" key="6">
    <source>
        <dbReference type="ARBA" id="ARBA00030945"/>
    </source>
</evidence>
<evidence type="ECO:0000256" key="7">
    <source>
        <dbReference type="ARBA" id="ARBA00033103"/>
    </source>
</evidence>
<reference evidence="8 9" key="1">
    <citation type="journal article" date="2013" name="PLoS ONE">
        <title>Identification and characterization of three novel lipases belonging to families II and V from Anaerovibrio lipolyticus 5ST.</title>
        <authorList>
            <person name="Prive F."/>
            <person name="Kaderbhai N.N."/>
            <person name="Girdwood S."/>
            <person name="Worgan H.J."/>
            <person name="Pinloche E."/>
            <person name="Scollan N.D."/>
            <person name="Huws S.A."/>
            <person name="Newbold C.J."/>
        </authorList>
    </citation>
    <scope>NUCLEOTIDE SEQUENCE [LARGE SCALE GENOMIC DNA]</scope>
    <source>
        <strain evidence="8 9">5S</strain>
    </source>
</reference>
<evidence type="ECO:0000256" key="2">
    <source>
        <dbReference type="ARBA" id="ARBA00014415"/>
    </source>
</evidence>
<evidence type="ECO:0000256" key="3">
    <source>
        <dbReference type="ARBA" id="ARBA00017249"/>
    </source>
</evidence>
<sequence length="470" mass="51581">MEQVILSAGIDLGTTTSQVIFSRIKLENISYTAVPEIRIKEKEIIYKSKIYFTPLTADNHIDIPALRSILQREYEMAGISRQDISTGAVIITGETSRKENAQQALEGISAEAGDFVVAEAGPDLESVLAGFGSGAAAASRGWEGAVINFDIGGGTTNAAVFCNEEIQDSFALDIGGRLVRLDENGKITYISDRLMPLIKELSLPIEIGVKAELDKLKQLTDALAMVLLHICQGHELTAVEEKLFINHGIENRKYKRVMFSGGVAECIYDSSLDGDYVDIHGVNKYGDIGPLLGESIRQMFSQEDEIIVLEPREKIRATVIGAGSYSVRISGSTVIMDDGCVPLKNIPVLRLHHTEQEHEIQEEYKIKRRLYPQTQQIAISFAGKRAPEYSAVKAVAKVLADITRNEGDILLVIVEQDFAKALGMLLRQFARQHHIICLDRIHAAEGDYVDVGKSVSGIVPVAVKTLIFKS</sequence>
<evidence type="ECO:0000256" key="4">
    <source>
        <dbReference type="ARBA" id="ARBA00023016"/>
    </source>
</evidence>
<comment type="similarity">
    <text evidence="1">Belongs to the heat shock protein 70 family.</text>
</comment>
<evidence type="ECO:0000313" key="8">
    <source>
        <dbReference type="EMBL" id="KHM52891.1"/>
    </source>
</evidence>
<dbReference type="Proteomes" id="UP000030993">
    <property type="component" value="Unassembled WGS sequence"/>
</dbReference>
<evidence type="ECO:0000313" key="9">
    <source>
        <dbReference type="Proteomes" id="UP000030993"/>
    </source>
</evidence>
<protein>
    <recommendedName>
        <fullName evidence="2">Chaperone protein DnaK</fullName>
    </recommendedName>
    <alternativeName>
        <fullName evidence="3">Chaperone protein dnaK</fullName>
    </alternativeName>
    <alternativeName>
        <fullName evidence="7">HSP70</fullName>
    </alternativeName>
    <alternativeName>
        <fullName evidence="6">Heat shock 70 kDa protein</fullName>
    </alternativeName>
    <alternativeName>
        <fullName evidence="5">Heat shock protein 70</fullName>
    </alternativeName>
</protein>
<dbReference type="SUPFAM" id="SSF53067">
    <property type="entry name" value="Actin-like ATPase domain"/>
    <property type="match status" value="1"/>
</dbReference>
<keyword evidence="4" id="KW-0346">Stress response</keyword>
<dbReference type="AlphaFoldDB" id="A0A0B2K286"/>
<dbReference type="PANTHER" id="PTHR32432">
    <property type="entry name" value="CELL DIVISION PROTEIN FTSA-RELATED"/>
    <property type="match status" value="1"/>
</dbReference>
<dbReference type="Pfam" id="PF06277">
    <property type="entry name" value="EutA"/>
    <property type="match status" value="1"/>
</dbReference>
<dbReference type="InterPro" id="IPR018181">
    <property type="entry name" value="Heat_shock_70_CS"/>
</dbReference>
<keyword evidence="9" id="KW-1185">Reference proteome</keyword>
<organism evidence="8 9">
    <name type="scientific">Anaerovibrio lipolyticus</name>
    <dbReference type="NCBI Taxonomy" id="82374"/>
    <lineage>
        <taxon>Bacteria</taxon>
        <taxon>Bacillati</taxon>
        <taxon>Bacillota</taxon>
        <taxon>Negativicutes</taxon>
        <taxon>Selenomonadales</taxon>
        <taxon>Selenomonadaceae</taxon>
        <taxon>Anaerovibrio</taxon>
    </lineage>
</organism>
<evidence type="ECO:0000256" key="5">
    <source>
        <dbReference type="ARBA" id="ARBA00030019"/>
    </source>
</evidence>
<name>A0A0B2K286_9FIRM</name>
<accession>A0A0B2K286</accession>
<dbReference type="PANTHER" id="PTHR32432:SF13">
    <property type="entry name" value="ETHANOLAMINE AMMONIA-LYASE REACTIVASE EUTA"/>
    <property type="match status" value="1"/>
</dbReference>
<evidence type="ECO:0000256" key="1">
    <source>
        <dbReference type="ARBA" id="ARBA00007381"/>
    </source>
</evidence>
<dbReference type="InterPro" id="IPR050696">
    <property type="entry name" value="FtsA/MreB"/>
</dbReference>
<comment type="caution">
    <text evidence="8">The sequence shown here is derived from an EMBL/GenBank/DDBJ whole genome shotgun (WGS) entry which is preliminary data.</text>
</comment>
<dbReference type="PROSITE" id="PS00297">
    <property type="entry name" value="HSP70_1"/>
    <property type="match status" value="1"/>
</dbReference>
<dbReference type="RefSeq" id="WP_039206041.1">
    <property type="nucleotide sequence ID" value="NZ_JSCE01000039.1"/>
</dbReference>
<dbReference type="EMBL" id="JSCE01000039">
    <property type="protein sequence ID" value="KHM52891.1"/>
    <property type="molecule type" value="Genomic_DNA"/>
</dbReference>
<dbReference type="InterPro" id="IPR043129">
    <property type="entry name" value="ATPase_NBD"/>
</dbReference>